<keyword evidence="3 6" id="KW-1133">Transmembrane helix</keyword>
<dbReference type="Pfam" id="PF07690">
    <property type="entry name" value="MFS_1"/>
    <property type="match status" value="1"/>
</dbReference>
<evidence type="ECO:0000313" key="9">
    <source>
        <dbReference type="Proteomes" id="UP001583177"/>
    </source>
</evidence>
<dbReference type="InterPro" id="IPR051788">
    <property type="entry name" value="MFS_Transporter"/>
</dbReference>
<comment type="caution">
    <text evidence="8">The sequence shown here is derived from an EMBL/GenBank/DDBJ whole genome shotgun (WGS) entry which is preliminary data.</text>
</comment>
<dbReference type="EMBL" id="JAWRVE010000155">
    <property type="protein sequence ID" value="KAL1852865.1"/>
    <property type="molecule type" value="Genomic_DNA"/>
</dbReference>
<keyword evidence="2 6" id="KW-0812">Transmembrane</keyword>
<evidence type="ECO:0000313" key="8">
    <source>
        <dbReference type="EMBL" id="KAL1852865.1"/>
    </source>
</evidence>
<dbReference type="InterPro" id="IPR020846">
    <property type="entry name" value="MFS_dom"/>
</dbReference>
<dbReference type="InterPro" id="IPR011701">
    <property type="entry name" value="MFS"/>
</dbReference>
<feature type="region of interest" description="Disordered" evidence="5">
    <location>
        <begin position="1"/>
        <end position="21"/>
    </location>
</feature>
<feature type="compositionally biased region" description="Low complexity" evidence="5">
    <location>
        <begin position="50"/>
        <end position="59"/>
    </location>
</feature>
<feature type="compositionally biased region" description="Polar residues" evidence="5">
    <location>
        <begin position="1"/>
        <end position="10"/>
    </location>
</feature>
<feature type="domain" description="Major facilitator superfamily (MFS) profile" evidence="7">
    <location>
        <begin position="77"/>
        <end position="495"/>
    </location>
</feature>
<dbReference type="SUPFAM" id="SSF103473">
    <property type="entry name" value="MFS general substrate transporter"/>
    <property type="match status" value="1"/>
</dbReference>
<keyword evidence="9" id="KW-1185">Reference proteome</keyword>
<accession>A0ABR3W4B9</accession>
<feature type="transmembrane region" description="Helical" evidence="6">
    <location>
        <begin position="408"/>
        <end position="430"/>
    </location>
</feature>
<sequence>MATSTQTTTIEAHPNEGVEHHELRQIRKHVGSTLTSHPGADAERGGSSSGGAAASTLAAHEQEQNPSSSTAPQPWLKIFGVGFSFFCAGINDSTLGPLIPYLLTSFSIGTGEIAVLYACSFLGWLIGALTNPILSAHLELGQLLWLGAALQLGAQVLRPWAWSGLPAFAASFFVQSLGTAYQDALGNTLVSGVPRAAHRWLGFIHAMYALALLVGPLLATAIASNVTSSKGALVGGDESWKRTYFVAVGLLAVNLVWVMVAFRDTLWVSGRGGDGVSRGGDEERAGRAVGEQQQQQQDRQTASSALRDMGAMLKLKDVWLISLFFFFALGAAQTASGWVVAYLVSVRGGDIAKVGYVPSGQAAGTLLGRLLLPEPTFRFGEKRMLLLYFVISIGLQLVFWLVPNIVAGATALSIMGFFQGPFFATGVSVASKLFPRKIQASALSFIFVVAQAGAAIFPSLTGLIAGRAGVQVLQPIILAQLVVATIFWSFVPKVQERRE</sequence>
<dbReference type="InterPro" id="IPR036259">
    <property type="entry name" value="MFS_trans_sf"/>
</dbReference>
<feature type="transmembrane region" description="Helical" evidence="6">
    <location>
        <begin position="442"/>
        <end position="466"/>
    </location>
</feature>
<evidence type="ECO:0000256" key="4">
    <source>
        <dbReference type="ARBA" id="ARBA00023136"/>
    </source>
</evidence>
<feature type="transmembrane region" description="Helical" evidence="6">
    <location>
        <begin position="355"/>
        <end position="372"/>
    </location>
</feature>
<proteinExistence type="predicted"/>
<feature type="transmembrane region" description="Helical" evidence="6">
    <location>
        <begin position="472"/>
        <end position="491"/>
    </location>
</feature>
<feature type="region of interest" description="Disordered" evidence="5">
    <location>
        <begin position="273"/>
        <end position="301"/>
    </location>
</feature>
<dbReference type="PANTHER" id="PTHR23514">
    <property type="entry name" value="BYPASS OF STOP CODON PROTEIN 6"/>
    <property type="match status" value="1"/>
</dbReference>
<organism evidence="8 9">
    <name type="scientific">Diaporthe australafricana</name>
    <dbReference type="NCBI Taxonomy" id="127596"/>
    <lineage>
        <taxon>Eukaryota</taxon>
        <taxon>Fungi</taxon>
        <taxon>Dikarya</taxon>
        <taxon>Ascomycota</taxon>
        <taxon>Pezizomycotina</taxon>
        <taxon>Sordariomycetes</taxon>
        <taxon>Sordariomycetidae</taxon>
        <taxon>Diaporthales</taxon>
        <taxon>Diaporthaceae</taxon>
        <taxon>Diaporthe</taxon>
    </lineage>
</organism>
<dbReference type="PROSITE" id="PS50850">
    <property type="entry name" value="MFS"/>
    <property type="match status" value="1"/>
</dbReference>
<evidence type="ECO:0000256" key="5">
    <source>
        <dbReference type="SAM" id="MobiDB-lite"/>
    </source>
</evidence>
<gene>
    <name evidence="8" type="ORF">Daus18300_012029</name>
</gene>
<dbReference type="Proteomes" id="UP001583177">
    <property type="component" value="Unassembled WGS sequence"/>
</dbReference>
<name>A0ABR3W4B9_9PEZI</name>
<feature type="transmembrane region" description="Helical" evidence="6">
    <location>
        <begin position="384"/>
        <end position="402"/>
    </location>
</feature>
<keyword evidence="4 6" id="KW-0472">Membrane</keyword>
<dbReference type="PANTHER" id="PTHR23514:SF16">
    <property type="entry name" value="TRANSPORTER, PUTATIVE (AFU_ORTHOLOGUE AFUA_2G17270)-RELATED"/>
    <property type="match status" value="1"/>
</dbReference>
<reference evidence="8 9" key="1">
    <citation type="journal article" date="2024" name="IMA Fungus">
        <title>IMA Genome - F19 : A genome assembly and annotation guide to empower mycologists, including annotated draft genome sequences of Ceratocystis pirilliformis, Diaporthe australafricana, Fusarium ophioides, Paecilomyces lecythidis, and Sporothrix stenoceras.</title>
        <authorList>
            <person name="Aylward J."/>
            <person name="Wilson A.M."/>
            <person name="Visagie C.M."/>
            <person name="Spraker J."/>
            <person name="Barnes I."/>
            <person name="Buitendag C."/>
            <person name="Ceriani C."/>
            <person name="Del Mar Angel L."/>
            <person name="du Plessis D."/>
            <person name="Fuchs T."/>
            <person name="Gasser K."/>
            <person name="Kramer D."/>
            <person name="Li W."/>
            <person name="Munsamy K."/>
            <person name="Piso A."/>
            <person name="Price J.L."/>
            <person name="Sonnekus B."/>
            <person name="Thomas C."/>
            <person name="van der Nest A."/>
            <person name="van Dijk A."/>
            <person name="van Heerden A."/>
            <person name="van Vuuren N."/>
            <person name="Yilmaz N."/>
            <person name="Duong T.A."/>
            <person name="van der Merwe N.A."/>
            <person name="Wingfield M.J."/>
            <person name="Wingfield B.D."/>
        </authorList>
    </citation>
    <scope>NUCLEOTIDE SEQUENCE [LARGE SCALE GENOMIC DNA]</scope>
    <source>
        <strain evidence="8 9">CMW 18300</strain>
    </source>
</reference>
<comment type="subcellular location">
    <subcellularLocation>
        <location evidence="1">Membrane</location>
        <topology evidence="1">Multi-pass membrane protein</topology>
    </subcellularLocation>
</comment>
<feature type="transmembrane region" description="Helical" evidence="6">
    <location>
        <begin position="160"/>
        <end position="180"/>
    </location>
</feature>
<evidence type="ECO:0000256" key="6">
    <source>
        <dbReference type="SAM" id="Phobius"/>
    </source>
</evidence>
<evidence type="ECO:0000256" key="1">
    <source>
        <dbReference type="ARBA" id="ARBA00004141"/>
    </source>
</evidence>
<evidence type="ECO:0000259" key="7">
    <source>
        <dbReference type="PROSITE" id="PS50850"/>
    </source>
</evidence>
<dbReference type="Gene3D" id="1.20.1250.20">
    <property type="entry name" value="MFS general substrate transporter like domains"/>
    <property type="match status" value="1"/>
</dbReference>
<feature type="region of interest" description="Disordered" evidence="5">
    <location>
        <begin position="33"/>
        <end position="71"/>
    </location>
</feature>
<evidence type="ECO:0000256" key="2">
    <source>
        <dbReference type="ARBA" id="ARBA00022692"/>
    </source>
</evidence>
<evidence type="ECO:0000256" key="3">
    <source>
        <dbReference type="ARBA" id="ARBA00022989"/>
    </source>
</evidence>
<feature type="transmembrane region" description="Helical" evidence="6">
    <location>
        <begin position="200"/>
        <end position="223"/>
    </location>
</feature>
<feature type="transmembrane region" description="Helical" evidence="6">
    <location>
        <begin position="318"/>
        <end position="343"/>
    </location>
</feature>
<feature type="transmembrane region" description="Helical" evidence="6">
    <location>
        <begin position="243"/>
        <end position="262"/>
    </location>
</feature>
<feature type="transmembrane region" description="Helical" evidence="6">
    <location>
        <begin position="115"/>
        <end position="134"/>
    </location>
</feature>
<protein>
    <recommendedName>
        <fullName evidence="7">Major facilitator superfamily (MFS) profile domain-containing protein</fullName>
    </recommendedName>
</protein>